<comment type="cofactor">
    <cofactor evidence="7">
        <name>heme b</name>
        <dbReference type="ChEBI" id="CHEBI:60344"/>
    </cofactor>
    <text evidence="7">Binds 1 heme b (iron(II)-protoporphyrin IX) group per subunit.</text>
</comment>
<evidence type="ECO:0000256" key="5">
    <source>
        <dbReference type="ARBA" id="ARBA00023004"/>
    </source>
</evidence>
<evidence type="ECO:0000256" key="2">
    <source>
        <dbReference type="ARBA" id="ARBA00022448"/>
    </source>
</evidence>
<proteinExistence type="inferred from homology"/>
<evidence type="ECO:0000313" key="9">
    <source>
        <dbReference type="EMBL" id="QEE30152.1"/>
    </source>
</evidence>
<organism evidence="9 10">
    <name type="scientific">Terriglobus albidus</name>
    <dbReference type="NCBI Taxonomy" id="1592106"/>
    <lineage>
        <taxon>Bacteria</taxon>
        <taxon>Pseudomonadati</taxon>
        <taxon>Acidobacteriota</taxon>
        <taxon>Terriglobia</taxon>
        <taxon>Terriglobales</taxon>
        <taxon>Acidobacteriaceae</taxon>
        <taxon>Terriglobus</taxon>
    </lineage>
</organism>
<dbReference type="OrthoDB" id="9788328at2"/>
<keyword evidence="4 7" id="KW-1133">Transmembrane helix</keyword>
<dbReference type="KEGG" id="talb:FTW19_20505"/>
<keyword evidence="3 7" id="KW-0812">Transmembrane</keyword>
<keyword evidence="2 7" id="KW-0813">Transport</keyword>
<dbReference type="PANTHER" id="PTHR36964:SF1">
    <property type="entry name" value="PROTEIN-METHIONINE-SULFOXIDE REDUCTASE HEME-BINDING SUBUNIT MSRQ"/>
    <property type="match status" value="1"/>
</dbReference>
<accession>A0A5B9EDQ7</accession>
<keyword evidence="7" id="KW-0288">FMN</keyword>
<dbReference type="GO" id="GO:0009055">
    <property type="term" value="F:electron transfer activity"/>
    <property type="evidence" value="ECO:0007669"/>
    <property type="project" value="UniProtKB-UniRule"/>
</dbReference>
<keyword evidence="7" id="KW-1003">Cell membrane</keyword>
<dbReference type="InterPro" id="IPR013130">
    <property type="entry name" value="Fe3_Rdtase_TM_dom"/>
</dbReference>
<dbReference type="GO" id="GO:0005886">
    <property type="term" value="C:plasma membrane"/>
    <property type="evidence" value="ECO:0007669"/>
    <property type="project" value="UniProtKB-SubCell"/>
</dbReference>
<evidence type="ECO:0000259" key="8">
    <source>
        <dbReference type="Pfam" id="PF01794"/>
    </source>
</evidence>
<feature type="transmembrane region" description="Helical" evidence="7">
    <location>
        <begin position="179"/>
        <end position="197"/>
    </location>
</feature>
<dbReference type="RefSeq" id="WP_147649422.1">
    <property type="nucleotide sequence ID" value="NZ_CP042806.1"/>
</dbReference>
<comment type="cofactor">
    <cofactor evidence="7">
        <name>FMN</name>
        <dbReference type="ChEBI" id="CHEBI:58210"/>
    </cofactor>
    <text evidence="7">Binds 1 FMN per subunit.</text>
</comment>
<dbReference type="GO" id="GO:0030091">
    <property type="term" value="P:protein repair"/>
    <property type="evidence" value="ECO:0007669"/>
    <property type="project" value="UniProtKB-UniRule"/>
</dbReference>
<feature type="domain" description="Ferric oxidoreductase" evidence="8">
    <location>
        <begin position="55"/>
        <end position="190"/>
    </location>
</feature>
<evidence type="ECO:0000256" key="1">
    <source>
        <dbReference type="ARBA" id="ARBA00004141"/>
    </source>
</evidence>
<dbReference type="PANTHER" id="PTHR36964">
    <property type="entry name" value="PROTEIN-METHIONINE-SULFOXIDE REDUCTASE HEME-BINDING SUBUNIT MSRQ"/>
    <property type="match status" value="1"/>
</dbReference>
<keyword evidence="7" id="KW-0479">Metal-binding</keyword>
<dbReference type="EMBL" id="CP042806">
    <property type="protein sequence ID" value="QEE30152.1"/>
    <property type="molecule type" value="Genomic_DNA"/>
</dbReference>
<keyword evidence="7" id="KW-0249">Electron transport</keyword>
<sequence>MNNRSIALLKWIVFPLSLLPFVRVAWRFWLAASGTQPDALGADPVNTLTHITGDWTMWFLLISLAITPVRRLSPKLAWLIRFRRMLGLFAFFYATLHLGTYLFLFSGYDVNSAWEGVKSGHLSVLWTNFVAVWPTIREDAMKRKFVQVGLLSWFILLLLALTSPQWVLRRMGGKPWQRLHRWVYVAGALAVIHYWWLVKKGVLTPWRDTAVLMALLLGRLAWMLWKRSKAPATTRAAQTV</sequence>
<dbReference type="GO" id="GO:0046872">
    <property type="term" value="F:metal ion binding"/>
    <property type="evidence" value="ECO:0007669"/>
    <property type="project" value="UniProtKB-KW"/>
</dbReference>
<dbReference type="InterPro" id="IPR022837">
    <property type="entry name" value="MsrQ-like"/>
</dbReference>
<dbReference type="AlphaFoldDB" id="A0A5B9EDQ7"/>
<feature type="transmembrane region" description="Helical" evidence="7">
    <location>
        <begin position="7"/>
        <end position="26"/>
    </location>
</feature>
<comment type="subunit">
    <text evidence="7">Heterodimer of a catalytic subunit (MsrP) and a heme-binding subunit (MsrQ).</text>
</comment>
<comment type="similarity">
    <text evidence="7">Belongs to the MsrQ family.</text>
</comment>
<feature type="transmembrane region" description="Helical" evidence="7">
    <location>
        <begin position="85"/>
        <end position="104"/>
    </location>
</feature>
<evidence type="ECO:0000256" key="7">
    <source>
        <dbReference type="HAMAP-Rule" id="MF_01207"/>
    </source>
</evidence>
<comment type="function">
    <text evidence="7">Part of the MsrPQ system that repairs oxidized cell envelope proteins containing methionine sulfoxide residues (Met-O), using respiratory chain electrons. Thus protects these proteins from oxidative-stress damage caused by reactive species of oxygen and chlorine. MsrPQ is essential for the maintenance of envelope integrity under bleach stress, rescuing a wide series of structurally unrelated cell envelope proteins from methionine oxidation. MsrQ provides electrons for reduction to the reductase catalytic subunit MsrP, using the quinone pool of the respiratory chain.</text>
</comment>
<evidence type="ECO:0000256" key="4">
    <source>
        <dbReference type="ARBA" id="ARBA00022989"/>
    </source>
</evidence>
<dbReference type="HAMAP" id="MF_01207">
    <property type="entry name" value="MsrQ"/>
    <property type="match status" value="1"/>
</dbReference>
<evidence type="ECO:0000256" key="3">
    <source>
        <dbReference type="ARBA" id="ARBA00022692"/>
    </source>
</evidence>
<feature type="transmembrane region" description="Helical" evidence="7">
    <location>
        <begin position="209"/>
        <end position="225"/>
    </location>
</feature>
<keyword evidence="5 7" id="KW-0408">Iron</keyword>
<gene>
    <name evidence="7" type="primary">msrQ</name>
    <name evidence="9" type="ORF">FTW19_20505</name>
</gene>
<name>A0A5B9EDQ7_9BACT</name>
<keyword evidence="10" id="KW-1185">Reference proteome</keyword>
<feature type="transmembrane region" description="Helical" evidence="7">
    <location>
        <begin position="55"/>
        <end position="73"/>
    </location>
</feature>
<reference evidence="9 10" key="1">
    <citation type="submission" date="2019-08" db="EMBL/GenBank/DDBJ databases">
        <title>Complete genome sequence of Terriglobus albidus strain ORNL.</title>
        <authorList>
            <person name="Podar M."/>
        </authorList>
    </citation>
    <scope>NUCLEOTIDE SEQUENCE [LARGE SCALE GENOMIC DNA]</scope>
    <source>
        <strain evidence="9 10">ORNL</strain>
    </source>
</reference>
<keyword evidence="7" id="KW-0285">Flavoprotein</keyword>
<comment type="subcellular location">
    <subcellularLocation>
        <location evidence="7">Cell membrane</location>
        <topology evidence="7">Multi-pass membrane protein</topology>
    </subcellularLocation>
    <subcellularLocation>
        <location evidence="1">Membrane</location>
        <topology evidence="1">Multi-pass membrane protein</topology>
    </subcellularLocation>
</comment>
<keyword evidence="6 7" id="KW-0472">Membrane</keyword>
<protein>
    <recommendedName>
        <fullName evidence="7">Protein-methionine-sulfoxide reductase heme-binding subunit MsrQ</fullName>
    </recommendedName>
    <alternativeName>
        <fullName evidence="7">Flavocytochrome MsrQ</fullName>
    </alternativeName>
</protein>
<dbReference type="GO" id="GO:0010181">
    <property type="term" value="F:FMN binding"/>
    <property type="evidence" value="ECO:0007669"/>
    <property type="project" value="UniProtKB-UniRule"/>
</dbReference>
<keyword evidence="7" id="KW-0349">Heme</keyword>
<evidence type="ECO:0000313" key="10">
    <source>
        <dbReference type="Proteomes" id="UP000321820"/>
    </source>
</evidence>
<dbReference type="GO" id="GO:0016679">
    <property type="term" value="F:oxidoreductase activity, acting on diphenols and related substances as donors"/>
    <property type="evidence" value="ECO:0007669"/>
    <property type="project" value="TreeGrafter"/>
</dbReference>
<evidence type="ECO:0000256" key="6">
    <source>
        <dbReference type="ARBA" id="ARBA00023136"/>
    </source>
</evidence>
<dbReference type="Proteomes" id="UP000321820">
    <property type="component" value="Chromosome"/>
</dbReference>
<dbReference type="GO" id="GO:0020037">
    <property type="term" value="F:heme binding"/>
    <property type="evidence" value="ECO:0007669"/>
    <property type="project" value="UniProtKB-UniRule"/>
</dbReference>
<feature type="transmembrane region" description="Helical" evidence="7">
    <location>
        <begin position="145"/>
        <end position="167"/>
    </location>
</feature>
<dbReference type="Pfam" id="PF01794">
    <property type="entry name" value="Ferric_reduct"/>
    <property type="match status" value="1"/>
</dbReference>